<dbReference type="EMBL" id="QKKS01000016">
    <property type="protein sequence ID" value="RBM81543.1"/>
    <property type="molecule type" value="Genomic_DNA"/>
</dbReference>
<dbReference type="AlphaFoldDB" id="A0AAX1QRH3"/>
<dbReference type="CDD" id="cd01406">
    <property type="entry name" value="SIR2-like"/>
    <property type="match status" value="1"/>
</dbReference>
<proteinExistence type="predicted"/>
<dbReference type="RefSeq" id="WP_069217332.1">
    <property type="nucleotide sequence ID" value="NZ_CAWQJG010000008.1"/>
</dbReference>
<protein>
    <recommendedName>
        <fullName evidence="3">SIR2-like domain-containing protein</fullName>
    </recommendedName>
</protein>
<dbReference type="SUPFAM" id="SSF52467">
    <property type="entry name" value="DHS-like NAD/FAD-binding domain"/>
    <property type="match status" value="1"/>
</dbReference>
<comment type="caution">
    <text evidence="1">The sequence shown here is derived from an EMBL/GenBank/DDBJ whole genome shotgun (WGS) entry which is preliminary data.</text>
</comment>
<organism evidence="1 2">
    <name type="scientific">Vibrio paracholerae</name>
    <dbReference type="NCBI Taxonomy" id="650003"/>
    <lineage>
        <taxon>Bacteria</taxon>
        <taxon>Pseudomonadati</taxon>
        <taxon>Pseudomonadota</taxon>
        <taxon>Gammaproteobacteria</taxon>
        <taxon>Vibrionales</taxon>
        <taxon>Vibrionaceae</taxon>
        <taxon>Vibrio</taxon>
    </lineage>
</organism>
<evidence type="ECO:0000313" key="1">
    <source>
        <dbReference type="EMBL" id="RBM81543.1"/>
    </source>
</evidence>
<dbReference type="Pfam" id="PF13289">
    <property type="entry name" value="SIR2_2"/>
    <property type="match status" value="1"/>
</dbReference>
<evidence type="ECO:0008006" key="3">
    <source>
        <dbReference type="Google" id="ProtNLM"/>
    </source>
</evidence>
<name>A0AAX1QRH3_9VIBR</name>
<dbReference type="Proteomes" id="UP000252427">
    <property type="component" value="Unassembled WGS sequence"/>
</dbReference>
<accession>A0AAX1QRH3</accession>
<evidence type="ECO:0000313" key="2">
    <source>
        <dbReference type="Proteomes" id="UP000252427"/>
    </source>
</evidence>
<sequence length="1251" mass="143318">MRFTVNGPSIPDDLLLARDQGRVIFFCGAGVSRAKAGFADFFGLASSVTAKLGVQTNSAASKLINVAQEITDSTGVEGVVSADKIFGLLEREFLTRDIYEAVAEALTPQSDVDLSAHRTMLKLATTTDGVVRLVTTNFDRLFDICNPQLPTFTPPKLPDLLHPNEFDGVVYLHGKVNESGTGAENSGFVLSSSEFGEAYLANGWATSFVKSILEKYVVVFVGYSADDPPIQYLLEALNKSSNTLNDIYAFQIGSQSEASAKWAHKGVKAIPFDRFDAMWKTLEMWSERAENPTQWYQSVIEKAQLGPQRMQAFERGQVAHIVSHVEGMKKLLEADTLLPASWLHVFDPKLRYKKPKDAVDPFDLYSLDSDPIPQRIEPNDFYTKREVPINAWNAFAISSHDLKQTTESHLDSFFGVTQRSTLPPRLNFLASWLGKVAEQPEAIWWAVQQPNLHPWVKKILKSDLTFGPRNINPVIYSAWLYLLDFFDSNKDKRSYSDWFDLKREVDKTGWTNRVLGNFFKCSQPYISLSLPYTTRSSLVTDELCLEDLIRREVVYPDLPREITVPEEWLYQVTRAIRRNLETAVELELEVGSHCFAMDASIVREDDNEDRYSRTHGLFSWVLLYIKYLEKLARSSISVAQKEMSFWPIDDTTVFAKLRMWALGKNDLVPNNNFHLVFCMIPDDAFWKSSYQRDLLLSIENRWKDLESKTRQCIEERILLGPPRWENEPEEQYKERKARLILDRAVWLSQQGCALEVDLQGLIDKLTQDTPMWDSSFAKDAARSYGARGGIVTTDEDFSSLIGIPLEEVLVKSREMSGRQFDFLVESDPFLGLSRDKPVRAFSALKRSLNAGEIPEWAWDKFLCVDSRKNDKPKLMALIASTLSQFSSEQIAEVMRPICYWLRQSSKVLAENYYDIFVGLVRKTISSIKQHPSKSISSIVRGSDSPDWAMESINSPIGYLLEAIFHDPHIANREEGKGLPENWLCLIEELLGLPNDLRRYALVLLARKLSWFFWVDSNWTRVHLLSALESQEEDYDALWAGVLWEGVTGKELFSILKPYLLKLSYSGNFERHRNLESVVGLVFSAWKLIDDESSERWVSDLELRDVLIKTDDTFRCQFLWRARHGDDIEWLPDFEKLLINVWPKHLVAKSSEVSSRLCEIAFWSESDFVKVAQLILPLLTKFDRNHHLHIHGNDLAKEHPAEFLSILDAVLPDDINIWPYGVGDYIEELSETNAELRKDERLIELRRKWDSR</sequence>
<dbReference type="InterPro" id="IPR029035">
    <property type="entry name" value="DHS-like_NAD/FAD-binding_dom"/>
</dbReference>
<gene>
    <name evidence="1" type="ORF">DLR70_10075</name>
</gene>
<reference evidence="1 2" key="1">
    <citation type="submission" date="2018-06" db="EMBL/GenBank/DDBJ databases">
        <title>Draft genome sequences of nine Vibrio sp. clinical isolates from across the United States representing the closest known relative of Vibrio cholerae.</title>
        <authorList>
            <person name="Islam M.T."/>
            <person name="Liang K."/>
            <person name="Im M.S."/>
            <person name="Winkjer J."/>
            <person name="Busby S."/>
            <person name="Batra D."/>
            <person name="Rowe L."/>
            <person name="Tarr C.L."/>
            <person name="Boucher Y."/>
        </authorList>
    </citation>
    <scope>NUCLEOTIDE SEQUENCE [LARGE SCALE GENOMIC DNA]</scope>
    <source>
        <strain evidence="1 2">2016V-1114</strain>
    </source>
</reference>